<dbReference type="OrthoDB" id="162969at2759"/>
<accession>D7FWQ1</accession>
<gene>
    <name evidence="1" type="ORF">Esi_0310_0010</name>
</gene>
<dbReference type="InParanoid" id="D7FWQ1"/>
<organism evidence="1 2">
    <name type="scientific">Ectocarpus siliculosus</name>
    <name type="common">Brown alga</name>
    <name type="synonym">Conferva siliculosa</name>
    <dbReference type="NCBI Taxonomy" id="2880"/>
    <lineage>
        <taxon>Eukaryota</taxon>
        <taxon>Sar</taxon>
        <taxon>Stramenopiles</taxon>
        <taxon>Ochrophyta</taxon>
        <taxon>PX clade</taxon>
        <taxon>Phaeophyceae</taxon>
        <taxon>Ectocarpales</taxon>
        <taxon>Ectocarpaceae</taxon>
        <taxon>Ectocarpus</taxon>
    </lineage>
</organism>
<keyword evidence="2" id="KW-1185">Reference proteome</keyword>
<sequence length="77" mass="8583">MDCAVCLTRLATTRWLAEGGQPHILDAAELGLEAWKEVSAETIKRCWRKCDILPPAVHADLDQDVGKNIPNKKENLD</sequence>
<name>D7FWQ1_ECTSI</name>
<evidence type="ECO:0000313" key="2">
    <source>
        <dbReference type="Proteomes" id="UP000002630"/>
    </source>
</evidence>
<dbReference type="Proteomes" id="UP000002630">
    <property type="component" value="Unassembled WGS sequence"/>
</dbReference>
<protein>
    <submittedName>
        <fullName evidence="1">Uncharacterized protein</fullName>
    </submittedName>
</protein>
<dbReference type="EMBL" id="FN649760">
    <property type="protein sequence ID" value="CBJ32139.1"/>
    <property type="molecule type" value="Genomic_DNA"/>
</dbReference>
<reference evidence="1 2" key="1">
    <citation type="journal article" date="2010" name="Nature">
        <title>The Ectocarpus genome and the independent evolution of multicellularity in brown algae.</title>
        <authorList>
            <person name="Cock J.M."/>
            <person name="Sterck L."/>
            <person name="Rouze P."/>
            <person name="Scornet D."/>
            <person name="Allen A.E."/>
            <person name="Amoutzias G."/>
            <person name="Anthouard V."/>
            <person name="Artiguenave F."/>
            <person name="Aury J.M."/>
            <person name="Badger J.H."/>
            <person name="Beszteri B."/>
            <person name="Billiau K."/>
            <person name="Bonnet E."/>
            <person name="Bothwell J.H."/>
            <person name="Bowler C."/>
            <person name="Boyen C."/>
            <person name="Brownlee C."/>
            <person name="Carrano C.J."/>
            <person name="Charrier B."/>
            <person name="Cho G.Y."/>
            <person name="Coelho S.M."/>
            <person name="Collen J."/>
            <person name="Corre E."/>
            <person name="Da Silva C."/>
            <person name="Delage L."/>
            <person name="Delaroque N."/>
            <person name="Dittami S.M."/>
            <person name="Doulbeau S."/>
            <person name="Elias M."/>
            <person name="Farnham G."/>
            <person name="Gachon C.M."/>
            <person name="Gschloessl B."/>
            <person name="Heesch S."/>
            <person name="Jabbari K."/>
            <person name="Jubin C."/>
            <person name="Kawai H."/>
            <person name="Kimura K."/>
            <person name="Kloareg B."/>
            <person name="Kupper F.C."/>
            <person name="Lang D."/>
            <person name="Le Bail A."/>
            <person name="Leblanc C."/>
            <person name="Lerouge P."/>
            <person name="Lohr M."/>
            <person name="Lopez P.J."/>
            <person name="Martens C."/>
            <person name="Maumus F."/>
            <person name="Michel G."/>
            <person name="Miranda-Saavedra D."/>
            <person name="Morales J."/>
            <person name="Moreau H."/>
            <person name="Motomura T."/>
            <person name="Nagasato C."/>
            <person name="Napoli C.A."/>
            <person name="Nelson D.R."/>
            <person name="Nyvall-Collen P."/>
            <person name="Peters A.F."/>
            <person name="Pommier C."/>
            <person name="Potin P."/>
            <person name="Poulain J."/>
            <person name="Quesneville H."/>
            <person name="Read B."/>
            <person name="Rensing S.A."/>
            <person name="Ritter A."/>
            <person name="Rousvoal S."/>
            <person name="Samanta M."/>
            <person name="Samson G."/>
            <person name="Schroeder D.C."/>
            <person name="Segurens B."/>
            <person name="Strittmatter M."/>
            <person name="Tonon T."/>
            <person name="Tregear J.W."/>
            <person name="Valentin K."/>
            <person name="von Dassow P."/>
            <person name="Yamagishi T."/>
            <person name="Van de Peer Y."/>
            <person name="Wincker P."/>
        </authorList>
    </citation>
    <scope>NUCLEOTIDE SEQUENCE [LARGE SCALE GENOMIC DNA]</scope>
    <source>
        <strain evidence="2">Ec32 / CCAP1310/4</strain>
    </source>
</reference>
<proteinExistence type="predicted"/>
<evidence type="ECO:0000313" key="1">
    <source>
        <dbReference type="EMBL" id="CBJ32139.1"/>
    </source>
</evidence>
<dbReference type="AlphaFoldDB" id="D7FWQ1"/>